<comment type="cofactor">
    <cofactor evidence="1">
        <name>heme</name>
        <dbReference type="ChEBI" id="CHEBI:30413"/>
    </cofactor>
</comment>
<dbReference type="PANTHER" id="PTHR46696:SF4">
    <property type="entry name" value="BIOTIN BIOSYNTHESIS CYTOCHROME P450"/>
    <property type="match status" value="1"/>
</dbReference>
<evidence type="ECO:0000256" key="5">
    <source>
        <dbReference type="ARBA" id="ARBA00023002"/>
    </source>
</evidence>
<evidence type="ECO:0000256" key="1">
    <source>
        <dbReference type="ARBA" id="ARBA00001971"/>
    </source>
</evidence>
<gene>
    <name evidence="9" type="ORF">A5672_12760</name>
</gene>
<dbReference type="SUPFAM" id="SSF48264">
    <property type="entry name" value="Cytochrome P450"/>
    <property type="match status" value="1"/>
</dbReference>
<keyword evidence="3 8" id="KW-0349">Heme</keyword>
<dbReference type="PRINTS" id="PR00359">
    <property type="entry name" value="BP450"/>
</dbReference>
<dbReference type="Pfam" id="PF00067">
    <property type="entry name" value="p450"/>
    <property type="match status" value="1"/>
</dbReference>
<comment type="caution">
    <text evidence="9">The sequence shown here is derived from an EMBL/GenBank/DDBJ whole genome shotgun (WGS) entry which is preliminary data.</text>
</comment>
<dbReference type="PRINTS" id="PR00385">
    <property type="entry name" value="P450"/>
</dbReference>
<evidence type="ECO:0000256" key="6">
    <source>
        <dbReference type="ARBA" id="ARBA00023004"/>
    </source>
</evidence>
<dbReference type="InterPro" id="IPR002397">
    <property type="entry name" value="Cyt_P450_B"/>
</dbReference>
<dbReference type="InterPro" id="IPR017972">
    <property type="entry name" value="Cyt_P450_CS"/>
</dbReference>
<keyword evidence="7 8" id="KW-0503">Monooxygenase</keyword>
<dbReference type="Proteomes" id="UP000092086">
    <property type="component" value="Unassembled WGS sequence"/>
</dbReference>
<keyword evidence="6 8" id="KW-0408">Iron</keyword>
<reference evidence="9 10" key="1">
    <citation type="submission" date="2016-06" db="EMBL/GenBank/DDBJ databases">
        <authorList>
            <person name="Sutton G."/>
            <person name="Brinkac L."/>
            <person name="Sanka R."/>
            <person name="Adams M."/>
            <person name="Lau E."/>
            <person name="Sam S."/>
            <person name="Sreng N."/>
            <person name="Him V."/>
            <person name="Kerleguer A."/>
            <person name="Cheng S."/>
        </authorList>
    </citation>
    <scope>NUCLEOTIDE SEQUENCE [LARGE SCALE GENOMIC DNA]</scope>
    <source>
        <strain evidence="9 10">E2978</strain>
    </source>
</reference>
<dbReference type="PANTHER" id="PTHR46696">
    <property type="entry name" value="P450, PUTATIVE (EUROFUNG)-RELATED"/>
    <property type="match status" value="1"/>
</dbReference>
<dbReference type="InterPro" id="IPR001128">
    <property type="entry name" value="Cyt_P450"/>
</dbReference>
<dbReference type="PROSITE" id="PS00086">
    <property type="entry name" value="CYTOCHROME_P450"/>
    <property type="match status" value="1"/>
</dbReference>
<dbReference type="GO" id="GO:0046872">
    <property type="term" value="F:metal ion binding"/>
    <property type="evidence" value="ECO:0007669"/>
    <property type="project" value="UniProtKB-KW"/>
</dbReference>
<comment type="similarity">
    <text evidence="2 8">Belongs to the cytochrome P450 family.</text>
</comment>
<name>A0ABD6P5N8_9MYCO</name>
<proteinExistence type="inferred from homology"/>
<evidence type="ECO:0000256" key="2">
    <source>
        <dbReference type="ARBA" id="ARBA00010617"/>
    </source>
</evidence>
<accession>A0ABD6P5N8</accession>
<dbReference type="InterPro" id="IPR036396">
    <property type="entry name" value="Cyt_P450_sf"/>
</dbReference>
<evidence type="ECO:0000313" key="9">
    <source>
        <dbReference type="EMBL" id="OBG41338.1"/>
    </source>
</evidence>
<dbReference type="RefSeq" id="WP_068207854.1">
    <property type="nucleotide sequence ID" value="NZ_LZIT01000094.1"/>
</dbReference>
<dbReference type="AlphaFoldDB" id="A0ABD6P5N8"/>
<keyword evidence="4 8" id="KW-0479">Metal-binding</keyword>
<evidence type="ECO:0000256" key="3">
    <source>
        <dbReference type="ARBA" id="ARBA00022617"/>
    </source>
</evidence>
<evidence type="ECO:0000313" key="10">
    <source>
        <dbReference type="Proteomes" id="UP000092086"/>
    </source>
</evidence>
<keyword evidence="5 8" id="KW-0560">Oxidoreductase</keyword>
<organism evidence="9 10">
    <name type="scientific">Mycobacterium alsense</name>
    <dbReference type="NCBI Taxonomy" id="324058"/>
    <lineage>
        <taxon>Bacteria</taxon>
        <taxon>Bacillati</taxon>
        <taxon>Actinomycetota</taxon>
        <taxon>Actinomycetes</taxon>
        <taxon>Mycobacteriales</taxon>
        <taxon>Mycobacteriaceae</taxon>
        <taxon>Mycobacterium</taxon>
    </lineage>
</organism>
<dbReference type="EMBL" id="LZIT01000094">
    <property type="protein sequence ID" value="OBG41338.1"/>
    <property type="molecule type" value="Genomic_DNA"/>
</dbReference>
<evidence type="ECO:0000256" key="4">
    <source>
        <dbReference type="ARBA" id="ARBA00022723"/>
    </source>
</evidence>
<evidence type="ECO:0000256" key="8">
    <source>
        <dbReference type="RuleBase" id="RU000461"/>
    </source>
</evidence>
<sequence>MTDFDSVDYFSDQTLVADPYPYFDHLRSKCPVHQDDRSGVVAVTGYEEALSVYRDADVFSSCTSVIGPLAGLPFEPEGDDIGELIEQYRDQIPLSEHMVTFDPPQHTRARGLLSRLITPKRLKENEEFMWRLADRQFDEFIGGGRCEFLHDYAKPFATLVIADLLGVPDEDHKAFRSRLAAASVGAIEDDPKLSHNPLEFLDNQFTSYIEERRSEPRGDVLTLLAEARYPDGSTPDVIDVVRLATFLFAAGQETTTKLLSAAIRMIAEEPDVQRLLREDASRVPLFIEETLRMESPVKSDFRLVRRSTTLADVAVPAGATVLLLPGAANRDPRRFDNPNEFQIERRNAREHIAFGRGIHTCPGAPLARAEARITVETFLDRAAGIRISEAEHGPVGGRRFEYEPTYQLRGLTELHLEFDPITRPGALHG</sequence>
<evidence type="ECO:0000256" key="7">
    <source>
        <dbReference type="ARBA" id="ARBA00023033"/>
    </source>
</evidence>
<dbReference type="GO" id="GO:0004497">
    <property type="term" value="F:monooxygenase activity"/>
    <property type="evidence" value="ECO:0007669"/>
    <property type="project" value="UniProtKB-KW"/>
</dbReference>
<protein>
    <submittedName>
        <fullName evidence="9">Cytochrome</fullName>
    </submittedName>
</protein>
<dbReference type="Gene3D" id="1.10.630.10">
    <property type="entry name" value="Cytochrome P450"/>
    <property type="match status" value="1"/>
</dbReference>